<sequence>MSALGLDELANTKQDLEAARCELHIALRSSSKKALRRVVAFIQHLKITERTWERVVLPICNKWSRERTSDNFLTQEPLNAAQQLVYASIHGFLDYCVGFCDDQLAAVESATILEGLSAPADLRQVESFDSAKQWLTAQILKRKVFAYSYMVNLEYVSAKFDAGDAVLFRLAAIGCQLVTQNLSICAANETLKLALERLSKVPSINCKFF</sequence>
<dbReference type="AlphaFoldDB" id="A0A813GBD8"/>
<comment type="caution">
    <text evidence="1">The sequence shown here is derived from an EMBL/GenBank/DDBJ whole genome shotgun (WGS) entry which is preliminary data.</text>
</comment>
<name>A0A813GBD8_POLGL</name>
<reference evidence="1" key="1">
    <citation type="submission" date="2021-02" db="EMBL/GenBank/DDBJ databases">
        <authorList>
            <person name="Dougan E. K."/>
            <person name="Rhodes N."/>
            <person name="Thang M."/>
            <person name="Chan C."/>
        </authorList>
    </citation>
    <scope>NUCLEOTIDE SEQUENCE</scope>
</reference>
<protein>
    <submittedName>
        <fullName evidence="1">Uncharacterized protein</fullName>
    </submittedName>
</protein>
<keyword evidence="2" id="KW-1185">Reference proteome</keyword>
<organism evidence="1 2">
    <name type="scientific">Polarella glacialis</name>
    <name type="common">Dinoflagellate</name>
    <dbReference type="NCBI Taxonomy" id="89957"/>
    <lineage>
        <taxon>Eukaryota</taxon>
        <taxon>Sar</taxon>
        <taxon>Alveolata</taxon>
        <taxon>Dinophyceae</taxon>
        <taxon>Suessiales</taxon>
        <taxon>Suessiaceae</taxon>
        <taxon>Polarella</taxon>
    </lineage>
</organism>
<gene>
    <name evidence="1" type="ORF">PGLA1383_LOCUS40784</name>
</gene>
<dbReference type="Proteomes" id="UP000654075">
    <property type="component" value="Unassembled WGS sequence"/>
</dbReference>
<evidence type="ECO:0000313" key="2">
    <source>
        <dbReference type="Proteomes" id="UP000654075"/>
    </source>
</evidence>
<proteinExistence type="predicted"/>
<evidence type="ECO:0000313" key="1">
    <source>
        <dbReference type="EMBL" id="CAE8623523.1"/>
    </source>
</evidence>
<dbReference type="EMBL" id="CAJNNV010028186">
    <property type="protein sequence ID" value="CAE8623523.1"/>
    <property type="molecule type" value="Genomic_DNA"/>
</dbReference>
<accession>A0A813GBD8</accession>